<protein>
    <submittedName>
        <fullName evidence="10">LysM peptidoglycan-binding domain-containing protein</fullName>
    </submittedName>
</protein>
<dbReference type="PROSITE" id="PS51782">
    <property type="entry name" value="LYSM"/>
    <property type="match status" value="3"/>
</dbReference>
<gene>
    <name evidence="10" type="ORF">E4665_09825</name>
</gene>
<sequence length="374" mass="38627">MKKMIVPAALAGGFFISVTGQEVLAASGQDIVSQADKFQGVKYAYGAPAFSTTEFDCSSFTQLVYKEVAGITLPRSSWQQATVGIAVDRNNLQPGDLLFFATNKDGNINHVGIYIGGGRMISSEETVGVHQANVFSGGGSQSYWEPRFVSARRIINGNTSASSTATQQPAGQPAAQNAQAASTYTVKSGDSLWAIATGHGMSVAALKAANGLKSDMIYPGQKLKFSQSVSASASKPAASTQPVTAPVSYSPAPAASASVYTVKSGDSLWAIARGHKTSVSALKKANGLKSDMIHPGQKLKLSGSAPAAASVQAEVVKKTAAPSAPSDGGSYHVEGGDSLWAIATLHGVTVNKLMRANNLSSTIIYPGQNLVIPV</sequence>
<keyword evidence="7" id="KW-0961">Cell wall biogenesis/degradation</keyword>
<name>A0A4Z0GNT8_9BACL</name>
<dbReference type="SUPFAM" id="SSF54001">
    <property type="entry name" value="Cysteine proteinases"/>
    <property type="match status" value="1"/>
</dbReference>
<proteinExistence type="inferred from homology"/>
<reference evidence="10 11" key="1">
    <citation type="journal article" date="2015" name="Int. J. Syst. Evol. Microbiol.">
        <title>Sporolactobacillus shoreae sp. nov. and Sporolactobacillus spathodeae sp. nov., two spore-forming lactic acid bacteria isolated from tree barks in Thailand.</title>
        <authorList>
            <person name="Thamacharoensuk T."/>
            <person name="Kitahara M."/>
            <person name="Ohkuma M."/>
            <person name="Thongchul N."/>
            <person name="Tanasupawat S."/>
        </authorList>
    </citation>
    <scope>NUCLEOTIDE SEQUENCE [LARGE SCALE GENOMIC DNA]</scope>
    <source>
        <strain evidence="10 11">BK92</strain>
    </source>
</reference>
<dbReference type="Proteomes" id="UP000298347">
    <property type="component" value="Unassembled WGS sequence"/>
</dbReference>
<dbReference type="InterPro" id="IPR036779">
    <property type="entry name" value="LysM_dom_sf"/>
</dbReference>
<dbReference type="EMBL" id="SRJD01000010">
    <property type="protein sequence ID" value="TGA97958.1"/>
    <property type="molecule type" value="Genomic_DNA"/>
</dbReference>
<keyword evidence="11" id="KW-1185">Reference proteome</keyword>
<keyword evidence="3" id="KW-0732">Signal</keyword>
<feature type="domain" description="LysM" evidence="8">
    <location>
        <begin position="258"/>
        <end position="301"/>
    </location>
</feature>
<feature type="domain" description="LysM" evidence="8">
    <location>
        <begin position="329"/>
        <end position="372"/>
    </location>
</feature>
<dbReference type="SUPFAM" id="SSF54106">
    <property type="entry name" value="LysM domain"/>
    <property type="match status" value="3"/>
</dbReference>
<dbReference type="GO" id="GO:0008932">
    <property type="term" value="F:lytic endotransglycosylase activity"/>
    <property type="evidence" value="ECO:0007669"/>
    <property type="project" value="TreeGrafter"/>
</dbReference>
<dbReference type="Pfam" id="PF01476">
    <property type="entry name" value="LysM"/>
    <property type="match status" value="3"/>
</dbReference>
<dbReference type="AlphaFoldDB" id="A0A4Z0GNT8"/>
<dbReference type="GO" id="GO:0008234">
    <property type="term" value="F:cysteine-type peptidase activity"/>
    <property type="evidence" value="ECO:0007669"/>
    <property type="project" value="UniProtKB-KW"/>
</dbReference>
<evidence type="ECO:0000256" key="3">
    <source>
        <dbReference type="ARBA" id="ARBA00022729"/>
    </source>
</evidence>
<evidence type="ECO:0000256" key="4">
    <source>
        <dbReference type="ARBA" id="ARBA00022737"/>
    </source>
</evidence>
<evidence type="ECO:0000259" key="8">
    <source>
        <dbReference type="PROSITE" id="PS51782"/>
    </source>
</evidence>
<evidence type="ECO:0000256" key="5">
    <source>
        <dbReference type="ARBA" id="ARBA00022801"/>
    </source>
</evidence>
<dbReference type="GO" id="GO:0006508">
    <property type="term" value="P:proteolysis"/>
    <property type="evidence" value="ECO:0007669"/>
    <property type="project" value="UniProtKB-KW"/>
</dbReference>
<evidence type="ECO:0000256" key="1">
    <source>
        <dbReference type="ARBA" id="ARBA00007074"/>
    </source>
</evidence>
<dbReference type="PROSITE" id="PS51935">
    <property type="entry name" value="NLPC_P60"/>
    <property type="match status" value="1"/>
</dbReference>
<dbReference type="RefSeq" id="WP_135348622.1">
    <property type="nucleotide sequence ID" value="NZ_SRJD01000010.1"/>
</dbReference>
<dbReference type="Gene3D" id="3.90.1720.10">
    <property type="entry name" value="endopeptidase domain like (from Nostoc punctiforme)"/>
    <property type="match status" value="1"/>
</dbReference>
<dbReference type="InterPro" id="IPR000064">
    <property type="entry name" value="NLP_P60_dom"/>
</dbReference>
<evidence type="ECO:0000313" key="11">
    <source>
        <dbReference type="Proteomes" id="UP000298347"/>
    </source>
</evidence>
<evidence type="ECO:0000256" key="7">
    <source>
        <dbReference type="ARBA" id="ARBA00023316"/>
    </source>
</evidence>
<dbReference type="CDD" id="cd00118">
    <property type="entry name" value="LysM"/>
    <property type="match status" value="3"/>
</dbReference>
<dbReference type="InterPro" id="IPR018392">
    <property type="entry name" value="LysM"/>
</dbReference>
<accession>A0A4Z0GNT8</accession>
<feature type="domain" description="LysM" evidence="8">
    <location>
        <begin position="182"/>
        <end position="225"/>
    </location>
</feature>
<keyword evidence="6" id="KW-0788">Thiol protease</keyword>
<comment type="caution">
    <text evidence="10">The sequence shown here is derived from an EMBL/GenBank/DDBJ whole genome shotgun (WGS) entry which is preliminary data.</text>
</comment>
<comment type="similarity">
    <text evidence="1">Belongs to the peptidase C40 family.</text>
</comment>
<evidence type="ECO:0000313" key="10">
    <source>
        <dbReference type="EMBL" id="TGA97958.1"/>
    </source>
</evidence>
<keyword evidence="5" id="KW-0378">Hydrolase</keyword>
<dbReference type="PANTHER" id="PTHR33734:SF22">
    <property type="entry name" value="MEMBRANE-BOUND LYTIC MUREIN TRANSGLYCOSYLASE D"/>
    <property type="match status" value="1"/>
</dbReference>
<organism evidence="10 11">
    <name type="scientific">Sporolactobacillus shoreae</name>
    <dbReference type="NCBI Taxonomy" id="1465501"/>
    <lineage>
        <taxon>Bacteria</taxon>
        <taxon>Bacillati</taxon>
        <taxon>Bacillota</taxon>
        <taxon>Bacilli</taxon>
        <taxon>Bacillales</taxon>
        <taxon>Sporolactobacillaceae</taxon>
        <taxon>Sporolactobacillus</taxon>
    </lineage>
</organism>
<evidence type="ECO:0000256" key="6">
    <source>
        <dbReference type="ARBA" id="ARBA00022807"/>
    </source>
</evidence>
<keyword evidence="4" id="KW-0677">Repeat</keyword>
<dbReference type="PANTHER" id="PTHR33734">
    <property type="entry name" value="LYSM DOMAIN-CONTAINING GPI-ANCHORED PROTEIN 2"/>
    <property type="match status" value="1"/>
</dbReference>
<dbReference type="Gene3D" id="3.10.350.10">
    <property type="entry name" value="LysM domain"/>
    <property type="match status" value="3"/>
</dbReference>
<evidence type="ECO:0000256" key="2">
    <source>
        <dbReference type="ARBA" id="ARBA00022670"/>
    </source>
</evidence>
<feature type="domain" description="NlpC/P60" evidence="9">
    <location>
        <begin position="25"/>
        <end position="155"/>
    </location>
</feature>
<dbReference type="InterPro" id="IPR038765">
    <property type="entry name" value="Papain-like_cys_pep_sf"/>
</dbReference>
<evidence type="ECO:0000259" key="9">
    <source>
        <dbReference type="PROSITE" id="PS51935"/>
    </source>
</evidence>
<dbReference type="Pfam" id="PF00877">
    <property type="entry name" value="NLPC_P60"/>
    <property type="match status" value="1"/>
</dbReference>
<dbReference type="OrthoDB" id="9813368at2"/>
<dbReference type="GO" id="GO:0071555">
    <property type="term" value="P:cell wall organization"/>
    <property type="evidence" value="ECO:0007669"/>
    <property type="project" value="UniProtKB-KW"/>
</dbReference>
<dbReference type="SMART" id="SM00257">
    <property type="entry name" value="LysM"/>
    <property type="match status" value="3"/>
</dbReference>
<keyword evidence="2" id="KW-0645">Protease</keyword>